<feature type="domain" description="NPHP4 Ig-like" evidence="4">
    <location>
        <begin position="706"/>
        <end position="803"/>
    </location>
</feature>
<dbReference type="GO" id="GO:0035869">
    <property type="term" value="C:ciliary transition zone"/>
    <property type="evidence" value="ECO:0007669"/>
    <property type="project" value="TreeGrafter"/>
</dbReference>
<dbReference type="GO" id="GO:0090090">
    <property type="term" value="P:negative regulation of canonical Wnt signaling pathway"/>
    <property type="evidence" value="ECO:0007669"/>
    <property type="project" value="InterPro"/>
</dbReference>
<evidence type="ECO:0000313" key="6">
    <source>
        <dbReference type="Proteomes" id="UP000237246"/>
    </source>
</evidence>
<dbReference type="InterPro" id="IPR058764">
    <property type="entry name" value="NPHP4_SK"/>
</dbReference>
<feature type="domain" description="NPHP4 C2-like" evidence="3">
    <location>
        <begin position="365"/>
        <end position="594"/>
    </location>
</feature>
<dbReference type="Pfam" id="PF26186">
    <property type="entry name" value="NPHP4_C2_3rd"/>
    <property type="match status" value="1"/>
</dbReference>
<evidence type="ECO:0000259" key="2">
    <source>
        <dbReference type="Pfam" id="PF26173"/>
    </source>
</evidence>
<sequence length="811" mass="89215">MGTTPCYLDQLCIRLHPSLGEFEEELLEQLSSDRLLKQEVGSTLCVQERRLRVGVHNGLRFVQAPQVAVLQPAAEVAQGQSTNPTDSAAEQVLLLRSRLQLSEMVLHPAFGVCFQLEYVVCAAAKAAAGSALGPAASMHTVRWALWSPFLGATSSPVLLSLRGGTHPSPGQTLVYRNPADSESSQQVRRIASGCIQFHASTDAEHGVTSTGISSKAGKELEEPPTPSLSLRSPQRPAASTQGPGSLPMVRVVVWCCFPCASLLCSSQPLPFQLSLSQLLASPQGRDERYVPRGHSAPKPRPCSTQRDGCTEHAAGITHLEADLCSGSPHVDASSGEHLWELPFAPTQPPVTAVGPPAGSTALSRASLALLHSSGFPEILDGNKEPVEVTEPLDPACFSPRLEEVDALQSNEIILQFLAFSRAPQDAVEGMWPRTVFLTFQFYRFPAVTTPRLQLLDVDGERAAGSAVPAQVLLQLNKDGTPSAGAPGLQLKYVVDPTFLRPGEQRVFVHYLAEHSLQVDIWDGDSLLLVGSAAVKLKPLLRQGRPAVRTLHELEVATTEYEQDAPPAAGRDVLRPLGVRMAVRGHLHLCLANVGEYPMEPFVRRVRVSRARRLAEVDGELAAILRSLRLEQSPDPLRAPHEAAAVQQRKLQCLAVVQQQEDAGWRIPQHMGWREQHMQYLQVIDAYRQRTKRRCISQLLSQAITITHTVYAMLGTAEFFEFALKNPYSVQHTVTIEVDHPELSVIVDPREWRHFKELTQTATPLEEDMFHLRDDLRPQVYLRPKETVHIPFRYQTFSAEPAVAAVLVCWEL</sequence>
<reference evidence="5 6" key="1">
    <citation type="submission" date="2018-01" db="EMBL/GenBank/DDBJ databases">
        <title>Comparison of the Chinese Bamboo Partridge and Red Junglefowl genome sequences highlights the importance of demography in genome evolution.</title>
        <authorList>
            <person name="Tiley G.P."/>
            <person name="Kimball R.T."/>
            <person name="Braun E.L."/>
            <person name="Burleigh J.G."/>
        </authorList>
    </citation>
    <scope>NUCLEOTIDE SEQUENCE [LARGE SCALE GENOMIC DNA]</scope>
    <source>
        <strain evidence="5">RTK389</strain>
        <tissue evidence="5">Blood</tissue>
    </source>
</reference>
<comment type="caution">
    <text evidence="5">The sequence shown here is derived from an EMBL/GenBank/DDBJ whole genome shotgun (WGS) entry which is preliminary data.</text>
</comment>
<evidence type="ECO:0000259" key="3">
    <source>
        <dbReference type="Pfam" id="PF26186"/>
    </source>
</evidence>
<dbReference type="InterPro" id="IPR058765">
    <property type="entry name" value="NPHP4_C2-like"/>
</dbReference>
<dbReference type="Pfam" id="PF26190">
    <property type="entry name" value="Ig_NPHP4_1st"/>
    <property type="match status" value="1"/>
</dbReference>
<evidence type="ECO:0000313" key="5">
    <source>
        <dbReference type="EMBL" id="POI27212.1"/>
    </source>
</evidence>
<dbReference type="GO" id="GO:0036064">
    <property type="term" value="C:ciliary basal body"/>
    <property type="evidence" value="ECO:0007669"/>
    <property type="project" value="TreeGrafter"/>
</dbReference>
<proteinExistence type="predicted"/>
<dbReference type="Proteomes" id="UP000237246">
    <property type="component" value="Unassembled WGS sequence"/>
</dbReference>
<keyword evidence="6" id="KW-1185">Reference proteome</keyword>
<feature type="non-terminal residue" evidence="5">
    <location>
        <position position="811"/>
    </location>
</feature>
<gene>
    <name evidence="5" type="ORF">CIB84_009038</name>
</gene>
<feature type="region of interest" description="Disordered" evidence="1">
    <location>
        <begin position="205"/>
        <end position="243"/>
    </location>
</feature>
<organism evidence="5 6">
    <name type="scientific">Bambusicola thoracicus</name>
    <name type="common">Chinese bamboo-partridge</name>
    <name type="synonym">Perdix thoracica</name>
    <dbReference type="NCBI Taxonomy" id="9083"/>
    <lineage>
        <taxon>Eukaryota</taxon>
        <taxon>Metazoa</taxon>
        <taxon>Chordata</taxon>
        <taxon>Craniata</taxon>
        <taxon>Vertebrata</taxon>
        <taxon>Euteleostomi</taxon>
        <taxon>Archelosauria</taxon>
        <taxon>Archosauria</taxon>
        <taxon>Dinosauria</taxon>
        <taxon>Saurischia</taxon>
        <taxon>Theropoda</taxon>
        <taxon>Coelurosauria</taxon>
        <taxon>Aves</taxon>
        <taxon>Neognathae</taxon>
        <taxon>Galloanserae</taxon>
        <taxon>Galliformes</taxon>
        <taxon>Phasianidae</taxon>
        <taxon>Perdicinae</taxon>
        <taxon>Bambusicola</taxon>
    </lineage>
</organism>
<feature type="region of interest" description="Disordered" evidence="1">
    <location>
        <begin position="284"/>
        <end position="308"/>
    </location>
</feature>
<dbReference type="OrthoDB" id="313446at2759"/>
<dbReference type="PANTHER" id="PTHR31043">
    <property type="entry name" value="NEPHROCYSTIN-4"/>
    <property type="match status" value="1"/>
</dbReference>
<dbReference type="Pfam" id="PF26173">
    <property type="entry name" value="NPHP4_SK"/>
    <property type="match status" value="1"/>
</dbReference>
<evidence type="ECO:0000256" key="1">
    <source>
        <dbReference type="SAM" id="MobiDB-lite"/>
    </source>
</evidence>
<dbReference type="InterPro" id="IPR029775">
    <property type="entry name" value="NPHP4"/>
</dbReference>
<evidence type="ECO:0000259" key="4">
    <source>
        <dbReference type="Pfam" id="PF26190"/>
    </source>
</evidence>
<dbReference type="PANTHER" id="PTHR31043:SF3">
    <property type="entry name" value="NEPHROCYSTIN-4"/>
    <property type="match status" value="1"/>
</dbReference>
<feature type="compositionally biased region" description="Polar residues" evidence="1">
    <location>
        <begin position="227"/>
        <end position="243"/>
    </location>
</feature>
<name>A0A2P4SSX8_BAMTH</name>
<dbReference type="GO" id="GO:0097546">
    <property type="term" value="C:ciliary base"/>
    <property type="evidence" value="ECO:0007669"/>
    <property type="project" value="TreeGrafter"/>
</dbReference>
<evidence type="ECO:0008006" key="7">
    <source>
        <dbReference type="Google" id="ProtNLM"/>
    </source>
</evidence>
<protein>
    <recommendedName>
        <fullName evidence="7">Nephrocystin-4</fullName>
    </recommendedName>
</protein>
<dbReference type="InterPro" id="IPR058687">
    <property type="entry name" value="Ig_NPHP4_1st"/>
</dbReference>
<dbReference type="GO" id="GO:0097730">
    <property type="term" value="C:non-motile cilium"/>
    <property type="evidence" value="ECO:0007669"/>
    <property type="project" value="InterPro"/>
</dbReference>
<feature type="domain" description="NPHP4 SK-like" evidence="2">
    <location>
        <begin position="640"/>
        <end position="702"/>
    </location>
</feature>
<dbReference type="GO" id="GO:1904491">
    <property type="term" value="P:protein localization to ciliary transition zone"/>
    <property type="evidence" value="ECO:0007669"/>
    <property type="project" value="TreeGrafter"/>
</dbReference>
<dbReference type="EMBL" id="PPHD01024875">
    <property type="protein sequence ID" value="POI27212.1"/>
    <property type="molecule type" value="Genomic_DNA"/>
</dbReference>
<accession>A0A2P4SSX8</accession>
<dbReference type="AlphaFoldDB" id="A0A2P4SSX8"/>